<organism evidence="2">
    <name type="scientific">Palpitomonas bilix</name>
    <dbReference type="NCBI Taxonomy" id="652834"/>
    <lineage>
        <taxon>Eukaryota</taxon>
        <taxon>Eukaryota incertae sedis</taxon>
    </lineage>
</organism>
<dbReference type="AlphaFoldDB" id="A0A7S3D9S7"/>
<keyword evidence="1" id="KW-0472">Membrane</keyword>
<evidence type="ECO:0000256" key="1">
    <source>
        <dbReference type="SAM" id="Phobius"/>
    </source>
</evidence>
<accession>A0A7S3D9S7</accession>
<feature type="transmembrane region" description="Helical" evidence="1">
    <location>
        <begin position="132"/>
        <end position="153"/>
    </location>
</feature>
<keyword evidence="1" id="KW-0812">Transmembrane</keyword>
<feature type="transmembrane region" description="Helical" evidence="1">
    <location>
        <begin position="45"/>
        <end position="68"/>
    </location>
</feature>
<feature type="transmembrane region" description="Helical" evidence="1">
    <location>
        <begin position="174"/>
        <end position="192"/>
    </location>
</feature>
<feature type="transmembrane region" description="Helical" evidence="1">
    <location>
        <begin position="269"/>
        <end position="297"/>
    </location>
</feature>
<feature type="transmembrane region" description="Helical" evidence="1">
    <location>
        <begin position="237"/>
        <end position="257"/>
    </location>
</feature>
<evidence type="ECO:0000313" key="2">
    <source>
        <dbReference type="EMBL" id="CAE0250802.1"/>
    </source>
</evidence>
<feature type="transmembrane region" description="Helical" evidence="1">
    <location>
        <begin position="204"/>
        <end position="225"/>
    </location>
</feature>
<reference evidence="2" key="1">
    <citation type="submission" date="2021-01" db="EMBL/GenBank/DDBJ databases">
        <authorList>
            <person name="Corre E."/>
            <person name="Pelletier E."/>
            <person name="Niang G."/>
            <person name="Scheremetjew M."/>
            <person name="Finn R."/>
            <person name="Kale V."/>
            <person name="Holt S."/>
            <person name="Cochrane G."/>
            <person name="Meng A."/>
            <person name="Brown T."/>
            <person name="Cohen L."/>
        </authorList>
    </citation>
    <scope>NUCLEOTIDE SEQUENCE</scope>
    <source>
        <strain evidence="2">NIES-2562</strain>
    </source>
</reference>
<name>A0A7S3D9S7_9EUKA</name>
<gene>
    <name evidence="2" type="ORF">PBIL07802_LOCUS13007</name>
</gene>
<keyword evidence="1" id="KW-1133">Transmembrane helix</keyword>
<sequence length="558" mass="64292">MGQWLTSLRGRYPNNTEISEYWTNMWTHTRSNDSSTDFFCIMPEAVMYVLPAAFLAVLLLAVFIIPKAKSAIESWIFQNRTLRKLIRHAPLYILVVIPAIFVCLIILDYLLALLLDDADVFEFSTSVGRFTALPKASFALSSSFILALFFVAVQKYKPAWLKYLWEIRINATQTVGCFFLLFTLLSVSRLFSCPIEPGMLERNLQIVLHLVELVPLLVLSLLLMFKGSESSFWTRAMWVGGVIFTLSLVAETTSYFINGKLAPYAFQQLAFAFEALLIVFLELYPTLAKSVIFFTFLNTIDKNQRDSMKFESGELLDSLNFSLNFFEKITEEGEERVYLRFRTLMEKSLSEIIPSSEIREKLKKAVVKQESTDSKDSEEIDKTGEKLSDPYFPSEKLLEKGERWWETVIHQTLNAISSLYGVYFLSRTAGVLEVGEKYVYGLTCEKGTKTTKIRCMLIKERDLKELEDRYADEDIYLEEAHHSIRVTTLRKMAQIYKKEMDEDMRERVKEARVVKPLVPFKISQSSATKMADGAKRRQMKRLGTVHLISPSVRMRSEE</sequence>
<dbReference type="EMBL" id="HBIB01020099">
    <property type="protein sequence ID" value="CAE0250802.1"/>
    <property type="molecule type" value="Transcribed_RNA"/>
</dbReference>
<proteinExistence type="predicted"/>
<feature type="transmembrane region" description="Helical" evidence="1">
    <location>
        <begin position="89"/>
        <end position="112"/>
    </location>
</feature>
<protein>
    <submittedName>
        <fullName evidence="2">Uncharacterized protein</fullName>
    </submittedName>
</protein>